<dbReference type="PIRSF" id="PIRSF001455">
    <property type="entry name" value="DHQ_synth"/>
    <property type="match status" value="1"/>
</dbReference>
<evidence type="ECO:0000313" key="20">
    <source>
        <dbReference type="EMBL" id="CAK1225030.1"/>
    </source>
</evidence>
<feature type="binding site" evidence="17">
    <location>
        <position position="152"/>
    </location>
    <ligand>
        <name>NAD(+)</name>
        <dbReference type="ChEBI" id="CHEBI:57540"/>
    </ligand>
</feature>
<dbReference type="NCBIfam" id="TIGR01357">
    <property type="entry name" value="aroB"/>
    <property type="match status" value="1"/>
</dbReference>
<dbReference type="Pfam" id="PF24621">
    <property type="entry name" value="DHQS_C"/>
    <property type="match status" value="1"/>
</dbReference>
<comment type="cofactor">
    <cofactor evidence="2 17">
        <name>NAD(+)</name>
        <dbReference type="ChEBI" id="CHEBI:57540"/>
    </cofactor>
</comment>
<feature type="binding site" evidence="17">
    <location>
        <begin position="106"/>
        <end position="110"/>
    </location>
    <ligand>
        <name>NAD(+)</name>
        <dbReference type="ChEBI" id="CHEBI:57540"/>
    </ligand>
</feature>
<dbReference type="EC" id="4.2.3.4" evidence="6 17"/>
<comment type="pathway">
    <text evidence="4 17">Metabolic intermediate biosynthesis; chorismate biosynthesis; chorismate from D-erythrose 4-phosphate and phosphoenolpyruvate: step 2/7.</text>
</comment>
<comment type="cofactor">
    <cofactor evidence="17">
        <name>Co(2+)</name>
        <dbReference type="ChEBI" id="CHEBI:48828"/>
    </cofactor>
    <cofactor evidence="17">
        <name>Zn(2+)</name>
        <dbReference type="ChEBI" id="CHEBI:29105"/>
    </cofactor>
    <text evidence="17">Binds 1 divalent metal cation per subunit. Can use either Co(2+) or Zn(2+).</text>
</comment>
<evidence type="ECO:0000313" key="21">
    <source>
        <dbReference type="Proteomes" id="UP001314166"/>
    </source>
</evidence>
<accession>A0ABN9YIX8</accession>
<comment type="similarity">
    <text evidence="5 17">Belongs to the sugar phosphate cyclases superfamily. Dehydroquinate synthase family.</text>
</comment>
<evidence type="ECO:0000256" key="6">
    <source>
        <dbReference type="ARBA" id="ARBA00013031"/>
    </source>
</evidence>
<comment type="caution">
    <text evidence="20">The sequence shown here is derived from an EMBL/GenBank/DDBJ whole genome shotgun (WGS) entry which is preliminary data.</text>
</comment>
<evidence type="ECO:0000256" key="4">
    <source>
        <dbReference type="ARBA" id="ARBA00004661"/>
    </source>
</evidence>
<feature type="domain" description="3-dehydroquinate synthase C-terminal" evidence="19">
    <location>
        <begin position="182"/>
        <end position="321"/>
    </location>
</feature>
<comment type="caution">
    <text evidence="17">Lacks conserved residue(s) required for the propagation of feature annotation.</text>
</comment>
<dbReference type="InterPro" id="IPR050071">
    <property type="entry name" value="Dehydroquinate_synthase"/>
</dbReference>
<keyword evidence="10 17" id="KW-0479">Metal-binding</keyword>
<dbReference type="InterPro" id="IPR030960">
    <property type="entry name" value="DHQS/DOIS_N"/>
</dbReference>
<dbReference type="PANTHER" id="PTHR43622:SF7">
    <property type="entry name" value="3-DEHYDROQUINATE SYNTHASE, CHLOROPLASTIC"/>
    <property type="match status" value="1"/>
</dbReference>
<comment type="catalytic activity">
    <reaction evidence="1 17">
        <text>7-phospho-2-dehydro-3-deoxy-D-arabino-heptonate = 3-dehydroquinate + phosphate</text>
        <dbReference type="Rhea" id="RHEA:21968"/>
        <dbReference type="ChEBI" id="CHEBI:32364"/>
        <dbReference type="ChEBI" id="CHEBI:43474"/>
        <dbReference type="ChEBI" id="CHEBI:58394"/>
        <dbReference type="EC" id="4.2.3.4"/>
    </reaction>
</comment>
<keyword evidence="21" id="KW-1185">Reference proteome</keyword>
<dbReference type="SUPFAM" id="SSF56796">
    <property type="entry name" value="Dehydroquinate synthase-like"/>
    <property type="match status" value="1"/>
</dbReference>
<feature type="domain" description="3-dehydroquinate synthase N-terminal" evidence="18">
    <location>
        <begin position="68"/>
        <end position="179"/>
    </location>
</feature>
<evidence type="ECO:0000256" key="5">
    <source>
        <dbReference type="ARBA" id="ARBA00005412"/>
    </source>
</evidence>
<name>A0ABN9YIX8_9LACO</name>
<proteinExistence type="inferred from homology"/>
<keyword evidence="16 17" id="KW-0170">Cobalt</keyword>
<evidence type="ECO:0000256" key="11">
    <source>
        <dbReference type="ARBA" id="ARBA00022741"/>
    </source>
</evidence>
<dbReference type="InterPro" id="IPR056179">
    <property type="entry name" value="DHQS_C"/>
</dbReference>
<evidence type="ECO:0000256" key="3">
    <source>
        <dbReference type="ARBA" id="ARBA00004496"/>
    </source>
</evidence>
<dbReference type="InterPro" id="IPR016037">
    <property type="entry name" value="DHQ_synth_AroB"/>
</dbReference>
<keyword evidence="15 17" id="KW-0456">Lyase</keyword>
<evidence type="ECO:0000256" key="8">
    <source>
        <dbReference type="ARBA" id="ARBA00022490"/>
    </source>
</evidence>
<evidence type="ECO:0000256" key="13">
    <source>
        <dbReference type="ARBA" id="ARBA00023027"/>
    </source>
</evidence>
<comment type="function">
    <text evidence="17">Catalyzes the conversion of 3-deoxy-D-arabino-heptulosonate 7-phosphate (DAHP) to dehydroquinate (DHQ).</text>
</comment>
<evidence type="ECO:0000256" key="17">
    <source>
        <dbReference type="HAMAP-Rule" id="MF_00110"/>
    </source>
</evidence>
<evidence type="ECO:0000256" key="14">
    <source>
        <dbReference type="ARBA" id="ARBA00023141"/>
    </source>
</evidence>
<keyword evidence="13 17" id="KW-0520">NAD</keyword>
<evidence type="ECO:0000256" key="15">
    <source>
        <dbReference type="ARBA" id="ARBA00023239"/>
    </source>
</evidence>
<comment type="subcellular location">
    <subcellularLocation>
        <location evidence="3 17">Cytoplasm</location>
    </subcellularLocation>
</comment>
<evidence type="ECO:0000256" key="12">
    <source>
        <dbReference type="ARBA" id="ARBA00022833"/>
    </source>
</evidence>
<evidence type="ECO:0000256" key="10">
    <source>
        <dbReference type="ARBA" id="ARBA00022723"/>
    </source>
</evidence>
<dbReference type="Proteomes" id="UP001314166">
    <property type="component" value="Unassembled WGS sequence"/>
</dbReference>
<dbReference type="PANTHER" id="PTHR43622">
    <property type="entry name" value="3-DEHYDROQUINATE SYNTHASE"/>
    <property type="match status" value="1"/>
</dbReference>
<gene>
    <name evidence="17" type="primary">aroB</name>
    <name evidence="20" type="ORF">R55214_HHFBAMCI_00073</name>
</gene>
<keyword evidence="12 17" id="KW-0862">Zinc</keyword>
<reference evidence="20 21" key="1">
    <citation type="submission" date="2023-10" db="EMBL/GenBank/DDBJ databases">
        <authorList>
            <person name="Botero Cardona J."/>
        </authorList>
    </citation>
    <scope>NUCLEOTIDE SEQUENCE [LARGE SCALE GENOMIC DNA]</scope>
    <source>
        <strain evidence="20 21">R-55214</strain>
    </source>
</reference>
<dbReference type="Gene3D" id="3.40.50.1970">
    <property type="match status" value="1"/>
</dbReference>
<keyword evidence="11 17" id="KW-0547">Nucleotide-binding</keyword>
<dbReference type="Gene3D" id="1.20.1090.10">
    <property type="entry name" value="Dehydroquinate synthase-like - alpha domain"/>
    <property type="match status" value="1"/>
</dbReference>
<feature type="binding site" evidence="17">
    <location>
        <position position="262"/>
    </location>
    <ligand>
        <name>Zn(2+)</name>
        <dbReference type="ChEBI" id="CHEBI:29105"/>
    </ligand>
</feature>
<evidence type="ECO:0000256" key="16">
    <source>
        <dbReference type="ARBA" id="ARBA00023285"/>
    </source>
</evidence>
<evidence type="ECO:0000256" key="7">
    <source>
        <dbReference type="ARBA" id="ARBA00017684"/>
    </source>
</evidence>
<organism evidence="20 21">
    <name type="scientific">Fructobacillus evanidus</name>
    <dbReference type="NCBI Taxonomy" id="3064281"/>
    <lineage>
        <taxon>Bacteria</taxon>
        <taxon>Bacillati</taxon>
        <taxon>Bacillota</taxon>
        <taxon>Bacilli</taxon>
        <taxon>Lactobacillales</taxon>
        <taxon>Lactobacillaceae</taxon>
        <taxon>Fructobacillus</taxon>
    </lineage>
</organism>
<evidence type="ECO:0000256" key="9">
    <source>
        <dbReference type="ARBA" id="ARBA00022605"/>
    </source>
</evidence>
<evidence type="ECO:0000259" key="19">
    <source>
        <dbReference type="Pfam" id="PF24621"/>
    </source>
</evidence>
<feature type="binding site" evidence="17">
    <location>
        <position position="143"/>
    </location>
    <ligand>
        <name>NAD(+)</name>
        <dbReference type="ChEBI" id="CHEBI:57540"/>
    </ligand>
</feature>
<feature type="binding site" evidence="17">
    <location>
        <position position="185"/>
    </location>
    <ligand>
        <name>Zn(2+)</name>
        <dbReference type="ChEBI" id="CHEBI:29105"/>
    </ligand>
</feature>
<evidence type="ECO:0000256" key="1">
    <source>
        <dbReference type="ARBA" id="ARBA00001393"/>
    </source>
</evidence>
<keyword evidence="8 17" id="KW-0963">Cytoplasm</keyword>
<feature type="binding site" evidence="17">
    <location>
        <begin position="170"/>
        <end position="173"/>
    </location>
    <ligand>
        <name>NAD(+)</name>
        <dbReference type="ChEBI" id="CHEBI:57540"/>
    </ligand>
</feature>
<sequence length="357" mass="38447">MSTIPVKMPNQSYDVVIEDGLLKTLGGRVRQVWSPRKVAIITDDNVGPLYLDQVANELTAAGFTVITAVIPHGEHSKSLAQLEDLAQQLAEASFNRTDSLLALGGGVVGDLTGLLASVYMRGIDFIQVPTSLLAQVDSSVGGKTAVDVAQVKNLLGTFYQPDLVLIDPQTLKTLPQRDLVEGYGEVVKAGALVGGDFWSLILQINSPATILQEAAKLIHFALDFKVQVTSQDEREGGQRQLLNFGHTIGHGVESLANGDLRHGEAVSLGLIAISTIFADQDETHEVLEKLRDRLAVVSLPVTSSLLTDDGLMDKIKNDKKNRHGYLNVVYLTAIGQPKIEKISLADLAAKINHADFS</sequence>
<keyword evidence="14 17" id="KW-0057">Aromatic amino acid biosynthesis</keyword>
<dbReference type="CDD" id="cd08195">
    <property type="entry name" value="DHQS"/>
    <property type="match status" value="1"/>
</dbReference>
<dbReference type="InterPro" id="IPR030963">
    <property type="entry name" value="DHQ_synth_fam"/>
</dbReference>
<dbReference type="RefSeq" id="WP_338343099.1">
    <property type="nucleotide sequence ID" value="NZ_CAUZLH010000001.1"/>
</dbReference>
<evidence type="ECO:0000259" key="18">
    <source>
        <dbReference type="Pfam" id="PF01761"/>
    </source>
</evidence>
<dbReference type="Pfam" id="PF01761">
    <property type="entry name" value="DHQ_synthase"/>
    <property type="match status" value="1"/>
</dbReference>
<dbReference type="EMBL" id="CAUZMB010000001">
    <property type="protein sequence ID" value="CAK1225030.1"/>
    <property type="molecule type" value="Genomic_DNA"/>
</dbReference>
<feature type="binding site" evidence="17">
    <location>
        <begin position="130"/>
        <end position="131"/>
    </location>
    <ligand>
        <name>NAD(+)</name>
        <dbReference type="ChEBI" id="CHEBI:57540"/>
    </ligand>
</feature>
<dbReference type="HAMAP" id="MF_00110">
    <property type="entry name" value="DHQ_synthase"/>
    <property type="match status" value="1"/>
</dbReference>
<protein>
    <recommendedName>
        <fullName evidence="7 17">3-dehydroquinate synthase</fullName>
        <shortName evidence="17">DHQS</shortName>
        <ecNumber evidence="6 17">4.2.3.4</ecNumber>
    </recommendedName>
</protein>
<evidence type="ECO:0000256" key="2">
    <source>
        <dbReference type="ARBA" id="ARBA00001911"/>
    </source>
</evidence>
<keyword evidence="9 17" id="KW-0028">Amino-acid biosynthesis</keyword>
<dbReference type="GO" id="GO:0003856">
    <property type="term" value="F:3-dehydroquinate synthase activity"/>
    <property type="evidence" value="ECO:0007669"/>
    <property type="project" value="UniProtKB-EC"/>
</dbReference>
<feature type="binding site" evidence="17">
    <location>
        <position position="246"/>
    </location>
    <ligand>
        <name>Zn(2+)</name>
        <dbReference type="ChEBI" id="CHEBI:29105"/>
    </ligand>
</feature>